<gene>
    <name evidence="1" type="ORF">UABAM_06251</name>
</gene>
<accession>A0A5S9IUG0</accession>
<dbReference type="PIRSF" id="PIRSF026426">
    <property type="entry name" value="DUF1499"/>
    <property type="match status" value="1"/>
</dbReference>
<keyword evidence="2" id="KW-1185">Reference proteome</keyword>
<dbReference type="InterPro" id="IPR010865">
    <property type="entry name" value="DUF1499"/>
</dbReference>
<name>A0A5S9IUG0_UABAM</name>
<reference evidence="1 2" key="1">
    <citation type="submission" date="2019-08" db="EMBL/GenBank/DDBJ databases">
        <title>Complete genome sequence of Candidatus Uab amorphum.</title>
        <authorList>
            <person name="Shiratori T."/>
            <person name="Suzuki S."/>
            <person name="Kakizawa Y."/>
            <person name="Ishida K."/>
        </authorList>
    </citation>
    <scope>NUCLEOTIDE SEQUENCE [LARGE SCALE GENOMIC DNA]</scope>
    <source>
        <strain evidence="1 2">SRT547</strain>
    </source>
</reference>
<dbReference type="Pfam" id="PF07386">
    <property type="entry name" value="DUF1499"/>
    <property type="match status" value="1"/>
</dbReference>
<dbReference type="EMBL" id="AP019860">
    <property type="protein sequence ID" value="BBM87836.1"/>
    <property type="molecule type" value="Genomic_DNA"/>
</dbReference>
<dbReference type="AlphaFoldDB" id="A0A5S9IUG0"/>
<sequence length="151" mass="17171">MKKRFTWVLLVLMLAYIAIVGVSCMSSPKNIGLVDGKLHPCPNSPNCVSSQSEQADKKIDPLKYKGDYLVAKKKLKDVLASLPRTKVVKEEEKYLHAEATTFFFRFVDDCEFLIDDDKKVIHVRSASRVGHSDLGVNRKRVESIREKFQAQ</sequence>
<evidence type="ECO:0008006" key="3">
    <source>
        <dbReference type="Google" id="ProtNLM"/>
    </source>
</evidence>
<dbReference type="OrthoDB" id="9793534at2"/>
<dbReference type="Proteomes" id="UP000326354">
    <property type="component" value="Chromosome"/>
</dbReference>
<organism evidence="1 2">
    <name type="scientific">Uabimicrobium amorphum</name>
    <dbReference type="NCBI Taxonomy" id="2596890"/>
    <lineage>
        <taxon>Bacteria</taxon>
        <taxon>Pseudomonadati</taxon>
        <taxon>Planctomycetota</taxon>
        <taxon>Candidatus Uabimicrobiia</taxon>
        <taxon>Candidatus Uabimicrobiales</taxon>
        <taxon>Candidatus Uabimicrobiaceae</taxon>
        <taxon>Candidatus Uabimicrobium</taxon>
    </lineage>
</organism>
<evidence type="ECO:0000313" key="1">
    <source>
        <dbReference type="EMBL" id="BBM87836.1"/>
    </source>
</evidence>
<evidence type="ECO:0000313" key="2">
    <source>
        <dbReference type="Proteomes" id="UP000326354"/>
    </source>
</evidence>
<dbReference type="PANTHER" id="PTHR34801:SF6">
    <property type="entry name" value="SLL1620 PROTEIN"/>
    <property type="match status" value="1"/>
</dbReference>
<proteinExistence type="predicted"/>
<dbReference type="KEGG" id="uam:UABAM_06251"/>
<protein>
    <recommendedName>
        <fullName evidence="3">DUF1499 domain-containing protein</fullName>
    </recommendedName>
</protein>
<dbReference type="PROSITE" id="PS51257">
    <property type="entry name" value="PROKAR_LIPOPROTEIN"/>
    <property type="match status" value="1"/>
</dbReference>
<dbReference type="PANTHER" id="PTHR34801">
    <property type="entry name" value="EXPRESSED PROTEIN"/>
    <property type="match status" value="1"/>
</dbReference>
<dbReference type="RefSeq" id="WP_151971831.1">
    <property type="nucleotide sequence ID" value="NZ_AP019860.1"/>
</dbReference>